<organism evidence="2 3">
    <name type="scientific">Oryza sativa subsp. indica</name>
    <name type="common">Rice</name>
    <dbReference type="NCBI Taxonomy" id="39946"/>
    <lineage>
        <taxon>Eukaryota</taxon>
        <taxon>Viridiplantae</taxon>
        <taxon>Streptophyta</taxon>
        <taxon>Embryophyta</taxon>
        <taxon>Tracheophyta</taxon>
        <taxon>Spermatophyta</taxon>
        <taxon>Magnoliopsida</taxon>
        <taxon>Liliopsida</taxon>
        <taxon>Poales</taxon>
        <taxon>Poaceae</taxon>
        <taxon>BOP clade</taxon>
        <taxon>Oryzoideae</taxon>
        <taxon>Oryzeae</taxon>
        <taxon>Oryzinae</taxon>
        <taxon>Oryza</taxon>
        <taxon>Oryza sativa</taxon>
    </lineage>
</organism>
<proteinExistence type="predicted"/>
<name>A2XWP1_ORYSI</name>
<dbReference type="EMBL" id="CM000129">
    <property type="protein sequence ID" value="EAY95251.1"/>
    <property type="molecule type" value="Genomic_DNA"/>
</dbReference>
<accession>A2XWP1</accession>
<dbReference type="AlphaFoldDB" id="A2XWP1"/>
<feature type="compositionally biased region" description="Gly residues" evidence="1">
    <location>
        <begin position="51"/>
        <end position="60"/>
    </location>
</feature>
<gene>
    <name evidence="2" type="ORF">OsI_17071</name>
</gene>
<evidence type="ECO:0000313" key="3">
    <source>
        <dbReference type="Proteomes" id="UP000007015"/>
    </source>
</evidence>
<dbReference type="Proteomes" id="UP000007015">
    <property type="component" value="Chromosome 4"/>
</dbReference>
<dbReference type="HOGENOM" id="CLU_2065161_0_0_1"/>
<dbReference type="Gramene" id="BGIOSGA014514-TA">
    <property type="protein sequence ID" value="BGIOSGA014514-PA"/>
    <property type="gene ID" value="BGIOSGA014514"/>
</dbReference>
<evidence type="ECO:0000313" key="2">
    <source>
        <dbReference type="EMBL" id="EAY95251.1"/>
    </source>
</evidence>
<feature type="region of interest" description="Disordered" evidence="1">
    <location>
        <begin position="45"/>
        <end position="65"/>
    </location>
</feature>
<sequence>MVEDAVASDKFLAWHGCGWRRTQPLVTRSGVVRSVDSGAWTVEDVATGDEPGVGRGGGGRDCQQQAPTWGVAAKDEAAGDDLRRGAWTTADAAAGDVLRHGPKACPMLIHYHQSHI</sequence>
<protein>
    <submittedName>
        <fullName evidence="2">Uncharacterized protein</fullName>
    </submittedName>
</protein>
<evidence type="ECO:0000256" key="1">
    <source>
        <dbReference type="SAM" id="MobiDB-lite"/>
    </source>
</evidence>
<keyword evidence="3" id="KW-1185">Reference proteome</keyword>
<reference evidence="2 3" key="1">
    <citation type="journal article" date="2005" name="PLoS Biol.">
        <title>The genomes of Oryza sativa: a history of duplications.</title>
        <authorList>
            <person name="Yu J."/>
            <person name="Wang J."/>
            <person name="Lin W."/>
            <person name="Li S."/>
            <person name="Li H."/>
            <person name="Zhou J."/>
            <person name="Ni P."/>
            <person name="Dong W."/>
            <person name="Hu S."/>
            <person name="Zeng C."/>
            <person name="Zhang J."/>
            <person name="Zhang Y."/>
            <person name="Li R."/>
            <person name="Xu Z."/>
            <person name="Li S."/>
            <person name="Li X."/>
            <person name="Zheng H."/>
            <person name="Cong L."/>
            <person name="Lin L."/>
            <person name="Yin J."/>
            <person name="Geng J."/>
            <person name="Li G."/>
            <person name="Shi J."/>
            <person name="Liu J."/>
            <person name="Lv H."/>
            <person name="Li J."/>
            <person name="Wang J."/>
            <person name="Deng Y."/>
            <person name="Ran L."/>
            <person name="Shi X."/>
            <person name="Wang X."/>
            <person name="Wu Q."/>
            <person name="Li C."/>
            <person name="Ren X."/>
            <person name="Wang J."/>
            <person name="Wang X."/>
            <person name="Li D."/>
            <person name="Liu D."/>
            <person name="Zhang X."/>
            <person name="Ji Z."/>
            <person name="Zhao W."/>
            <person name="Sun Y."/>
            <person name="Zhang Z."/>
            <person name="Bao J."/>
            <person name="Han Y."/>
            <person name="Dong L."/>
            <person name="Ji J."/>
            <person name="Chen P."/>
            <person name="Wu S."/>
            <person name="Liu J."/>
            <person name="Xiao Y."/>
            <person name="Bu D."/>
            <person name="Tan J."/>
            <person name="Yang L."/>
            <person name="Ye C."/>
            <person name="Zhang J."/>
            <person name="Xu J."/>
            <person name="Zhou Y."/>
            <person name="Yu Y."/>
            <person name="Zhang B."/>
            <person name="Zhuang S."/>
            <person name="Wei H."/>
            <person name="Liu B."/>
            <person name="Lei M."/>
            <person name="Yu H."/>
            <person name="Li Y."/>
            <person name="Xu H."/>
            <person name="Wei S."/>
            <person name="He X."/>
            <person name="Fang L."/>
            <person name="Zhang Z."/>
            <person name="Zhang Y."/>
            <person name="Huang X."/>
            <person name="Su Z."/>
            <person name="Tong W."/>
            <person name="Li J."/>
            <person name="Tong Z."/>
            <person name="Li S."/>
            <person name="Ye J."/>
            <person name="Wang L."/>
            <person name="Fang L."/>
            <person name="Lei T."/>
            <person name="Chen C."/>
            <person name="Chen H."/>
            <person name="Xu Z."/>
            <person name="Li H."/>
            <person name="Huang H."/>
            <person name="Zhang F."/>
            <person name="Xu H."/>
            <person name="Li N."/>
            <person name="Zhao C."/>
            <person name="Li S."/>
            <person name="Dong L."/>
            <person name="Huang Y."/>
            <person name="Li L."/>
            <person name="Xi Y."/>
            <person name="Qi Q."/>
            <person name="Li W."/>
            <person name="Zhang B."/>
            <person name="Hu W."/>
            <person name="Zhang Y."/>
            <person name="Tian X."/>
            <person name="Jiao Y."/>
            <person name="Liang X."/>
            <person name="Jin J."/>
            <person name="Gao L."/>
            <person name="Zheng W."/>
            <person name="Hao B."/>
            <person name="Liu S."/>
            <person name="Wang W."/>
            <person name="Yuan L."/>
            <person name="Cao M."/>
            <person name="McDermott J."/>
            <person name="Samudrala R."/>
            <person name="Wang J."/>
            <person name="Wong G.K."/>
            <person name="Yang H."/>
        </authorList>
    </citation>
    <scope>NUCLEOTIDE SEQUENCE [LARGE SCALE GENOMIC DNA]</scope>
    <source>
        <strain evidence="3">cv. 93-11</strain>
    </source>
</reference>